<dbReference type="Pfam" id="PF07516">
    <property type="entry name" value="SecA_SW"/>
    <property type="match status" value="1"/>
</dbReference>
<sequence>MSRLGLEEGEHIESGMVTRAVENAQKKVEAMHFESRKHLLEYDDVANEQRKVIYTFRNELLNEEYAIAAKIDENIREFAAVIIENVKELSESIMVDDFSYESLIVKIKEELNIEISQEQIEATDFETIEMQLISVLKEKYEEKMSMPAPEQRSEIERILYLQVLDKAYREHLYSMDTLKTGIGLRGYNQKDPLVEYKKESYNMFIELIASIKYEIIRILFSVQLRDEDEAKREQEALERLKKEMEASVEDISLNNEIKKTTVEKKIARNAPCPCGSGKKYKQCCGQSGPKKGVLAR</sequence>
<evidence type="ECO:0000256" key="6">
    <source>
        <dbReference type="SAM" id="MobiDB-lite"/>
    </source>
</evidence>
<evidence type="ECO:0000256" key="3">
    <source>
        <dbReference type="ARBA" id="ARBA00022723"/>
    </source>
</evidence>
<dbReference type="PANTHER" id="PTHR30612">
    <property type="entry name" value="SECA INNER MEMBRANE COMPONENT OF SEC PROTEIN SECRETION SYSTEM"/>
    <property type="match status" value="1"/>
</dbReference>
<evidence type="ECO:0000256" key="1">
    <source>
        <dbReference type="ARBA" id="ARBA00001947"/>
    </source>
</evidence>
<keyword evidence="2" id="KW-0963">Cytoplasm</keyword>
<comment type="cofactor">
    <cofactor evidence="1">
        <name>Zn(2+)</name>
        <dbReference type="ChEBI" id="CHEBI:29105"/>
    </cofactor>
</comment>
<keyword evidence="9" id="KW-1185">Reference proteome</keyword>
<dbReference type="InterPro" id="IPR036266">
    <property type="entry name" value="SecA_Wing/Scaffold_sf"/>
</dbReference>
<evidence type="ECO:0000256" key="4">
    <source>
        <dbReference type="ARBA" id="ARBA00022833"/>
    </source>
</evidence>
<protein>
    <submittedName>
        <fullName evidence="8">Protein translocase subunit SecA</fullName>
    </submittedName>
</protein>
<dbReference type="Proteomes" id="UP001057375">
    <property type="component" value="Unassembled WGS sequence"/>
</dbReference>
<feature type="region of interest" description="Disordered" evidence="6">
    <location>
        <begin position="274"/>
        <end position="296"/>
    </location>
</feature>
<gene>
    <name evidence="8" type="ORF">ADUPG1_006346</name>
</gene>
<feature type="coiled-coil region" evidence="5">
    <location>
        <begin position="223"/>
        <end position="254"/>
    </location>
</feature>
<proteinExistence type="predicted"/>
<accession>A0ABQ5KHW7</accession>
<dbReference type="Pfam" id="PF02810">
    <property type="entry name" value="SEC-C"/>
    <property type="match status" value="1"/>
</dbReference>
<dbReference type="InterPro" id="IPR000185">
    <property type="entry name" value="SecA"/>
</dbReference>
<keyword evidence="5" id="KW-0175">Coiled coil</keyword>
<dbReference type="SUPFAM" id="SSF81886">
    <property type="entry name" value="Helical scaffold and wing domains of SecA"/>
    <property type="match status" value="1"/>
</dbReference>
<feature type="domain" description="SecA Wing/Scaffold" evidence="7">
    <location>
        <begin position="12"/>
        <end position="223"/>
    </location>
</feature>
<evidence type="ECO:0000313" key="9">
    <source>
        <dbReference type="Proteomes" id="UP001057375"/>
    </source>
</evidence>
<evidence type="ECO:0000259" key="7">
    <source>
        <dbReference type="Pfam" id="PF07516"/>
    </source>
</evidence>
<dbReference type="EMBL" id="BQXS01009927">
    <property type="protein sequence ID" value="GKT32112.1"/>
    <property type="molecule type" value="Genomic_DNA"/>
</dbReference>
<dbReference type="PANTHER" id="PTHR30612:SF0">
    <property type="entry name" value="CHLOROPLAST PROTEIN-TRANSPORTING ATPASE"/>
    <property type="match status" value="1"/>
</dbReference>
<dbReference type="InterPro" id="IPR011116">
    <property type="entry name" value="SecA_Wing/Scaffold"/>
</dbReference>
<evidence type="ECO:0000313" key="8">
    <source>
        <dbReference type="EMBL" id="GKT32112.1"/>
    </source>
</evidence>
<dbReference type="InterPro" id="IPR004027">
    <property type="entry name" value="SEC_C_motif"/>
</dbReference>
<reference evidence="8" key="1">
    <citation type="submission" date="2022-03" db="EMBL/GenBank/DDBJ databases">
        <title>Draft genome sequence of Aduncisulcus paluster, a free-living microaerophilic Fornicata.</title>
        <authorList>
            <person name="Yuyama I."/>
            <person name="Kume K."/>
            <person name="Tamura T."/>
            <person name="Inagaki Y."/>
            <person name="Hashimoto T."/>
        </authorList>
    </citation>
    <scope>NUCLEOTIDE SEQUENCE</scope>
    <source>
        <strain evidence="8">NY0171</strain>
    </source>
</reference>
<keyword evidence="4" id="KW-0862">Zinc</keyword>
<evidence type="ECO:0000256" key="2">
    <source>
        <dbReference type="ARBA" id="ARBA00022490"/>
    </source>
</evidence>
<comment type="caution">
    <text evidence="8">The sequence shown here is derived from an EMBL/GenBank/DDBJ whole genome shotgun (WGS) entry which is preliminary data.</text>
</comment>
<organism evidence="8 9">
    <name type="scientific">Aduncisulcus paluster</name>
    <dbReference type="NCBI Taxonomy" id="2918883"/>
    <lineage>
        <taxon>Eukaryota</taxon>
        <taxon>Metamonada</taxon>
        <taxon>Carpediemonas-like organisms</taxon>
        <taxon>Aduncisulcus</taxon>
    </lineage>
</organism>
<name>A0ABQ5KHW7_9EUKA</name>
<keyword evidence="3" id="KW-0479">Metal-binding</keyword>
<evidence type="ECO:0000256" key="5">
    <source>
        <dbReference type="SAM" id="Coils"/>
    </source>
</evidence>
<dbReference type="Gene3D" id="1.10.3060.10">
    <property type="entry name" value="Helical scaffold and wing domains of SecA"/>
    <property type="match status" value="1"/>
</dbReference>